<protein>
    <submittedName>
        <fullName evidence="5">tRNA-splicing endonuclease subunit sen54</fullName>
    </submittedName>
</protein>
<dbReference type="InterPro" id="IPR024337">
    <property type="entry name" value="tRNA_splic_suSen54"/>
</dbReference>
<evidence type="ECO:0000256" key="1">
    <source>
        <dbReference type="ARBA" id="ARBA00005736"/>
    </source>
</evidence>
<feature type="domain" description="tRNA-splicing endonuclease subunit Sen54 N-terminal" evidence="4">
    <location>
        <begin position="74"/>
        <end position="157"/>
    </location>
</feature>
<keyword evidence="2" id="KW-0819">tRNA processing</keyword>
<evidence type="ECO:0000256" key="3">
    <source>
        <dbReference type="SAM" id="MobiDB-lite"/>
    </source>
</evidence>
<dbReference type="EMBL" id="JAJGCB010000013">
    <property type="protein sequence ID" value="KAJ8989711.1"/>
    <property type="molecule type" value="Genomic_DNA"/>
</dbReference>
<evidence type="ECO:0000256" key="2">
    <source>
        <dbReference type="ARBA" id="ARBA00022694"/>
    </source>
</evidence>
<keyword evidence="5" id="KW-0378">Hydrolase</keyword>
<evidence type="ECO:0000313" key="5">
    <source>
        <dbReference type="EMBL" id="KAJ8989711.1"/>
    </source>
</evidence>
<dbReference type="AlphaFoldDB" id="A0AAN6ESW8"/>
<evidence type="ECO:0000313" key="6">
    <source>
        <dbReference type="Proteomes" id="UP001161757"/>
    </source>
</evidence>
<feature type="region of interest" description="Disordered" evidence="3">
    <location>
        <begin position="158"/>
        <end position="249"/>
    </location>
</feature>
<reference evidence="5" key="1">
    <citation type="submission" date="2023-01" db="EMBL/GenBank/DDBJ databases">
        <title>Exophiala dermititidis isolated from Cystic Fibrosis Patient.</title>
        <authorList>
            <person name="Kurbessoian T."/>
            <person name="Crocker A."/>
            <person name="Murante D."/>
            <person name="Hogan D.A."/>
            <person name="Stajich J.E."/>
        </authorList>
    </citation>
    <scope>NUCLEOTIDE SEQUENCE</scope>
    <source>
        <strain evidence="5">Ex8</strain>
    </source>
</reference>
<comment type="caution">
    <text evidence="5">The sequence shown here is derived from an EMBL/GenBank/DDBJ whole genome shotgun (WGS) entry which is preliminary data.</text>
</comment>
<feature type="compositionally biased region" description="Polar residues" evidence="3">
    <location>
        <begin position="179"/>
        <end position="188"/>
    </location>
</feature>
<gene>
    <name evidence="5" type="primary">SEN54</name>
    <name evidence="5" type="ORF">HRR80_006431</name>
</gene>
<accession>A0AAN6ESW8</accession>
<dbReference type="GO" id="GO:0000214">
    <property type="term" value="C:tRNA-intron endonuclease complex"/>
    <property type="evidence" value="ECO:0007669"/>
    <property type="project" value="TreeGrafter"/>
</dbReference>
<keyword evidence="5" id="KW-0540">Nuclease</keyword>
<organism evidence="5 6">
    <name type="scientific">Exophiala dermatitidis</name>
    <name type="common">Black yeast-like fungus</name>
    <name type="synonym">Wangiella dermatitidis</name>
    <dbReference type="NCBI Taxonomy" id="5970"/>
    <lineage>
        <taxon>Eukaryota</taxon>
        <taxon>Fungi</taxon>
        <taxon>Dikarya</taxon>
        <taxon>Ascomycota</taxon>
        <taxon>Pezizomycotina</taxon>
        <taxon>Eurotiomycetes</taxon>
        <taxon>Chaetothyriomycetidae</taxon>
        <taxon>Chaetothyriales</taxon>
        <taxon>Herpotrichiellaceae</taxon>
        <taxon>Exophiala</taxon>
    </lineage>
</organism>
<dbReference type="InterPro" id="IPR024336">
    <property type="entry name" value="tRNA_splic_suSen54_N"/>
</dbReference>
<dbReference type="PANTHER" id="PTHR21027">
    <property type="entry name" value="TRNA-SPLICING ENDONUCLEASE SUBUNIT SEN54"/>
    <property type="match status" value="1"/>
</dbReference>
<proteinExistence type="inferred from homology"/>
<feature type="region of interest" description="Disordered" evidence="3">
    <location>
        <begin position="301"/>
        <end position="329"/>
    </location>
</feature>
<dbReference type="PANTHER" id="PTHR21027:SF1">
    <property type="entry name" value="TRNA-SPLICING ENDONUCLEASE SUBUNIT SEN54"/>
    <property type="match status" value="1"/>
</dbReference>
<feature type="compositionally biased region" description="Gly residues" evidence="3">
    <location>
        <begin position="531"/>
        <end position="540"/>
    </location>
</feature>
<dbReference type="Pfam" id="PF12928">
    <property type="entry name" value="tRNA_int_end_N2"/>
    <property type="match status" value="1"/>
</dbReference>
<feature type="compositionally biased region" description="Polar residues" evidence="3">
    <location>
        <begin position="225"/>
        <end position="239"/>
    </location>
</feature>
<feature type="compositionally biased region" description="Polar residues" evidence="3">
    <location>
        <begin position="313"/>
        <end position="329"/>
    </location>
</feature>
<dbReference type="Proteomes" id="UP001161757">
    <property type="component" value="Unassembled WGS sequence"/>
</dbReference>
<feature type="region of interest" description="Disordered" evidence="3">
    <location>
        <begin position="389"/>
        <end position="409"/>
    </location>
</feature>
<name>A0AAN6ESW8_EXODE</name>
<dbReference type="GO" id="GO:0000379">
    <property type="term" value="P:tRNA-type intron splice site recognition and cleavage"/>
    <property type="evidence" value="ECO:0007669"/>
    <property type="project" value="TreeGrafter"/>
</dbReference>
<comment type="similarity">
    <text evidence="1">Belongs to the SEN54 family.</text>
</comment>
<sequence>MADTDEDAIPRTMPSGAEDLEDETQDFRFLAQLTSASSSTSGQAIIPKRGTKDFEPNPTRSQASALDAARLAMHTALSAVRVHSGRSHLVGQYLADPKDWRWEETVSGGRHGRCVVVPKFKSTHLKVMGQADRNNWVWLLPEEALFLLERGSLDIRWPDIPEDEETEGTDKEETTGTTAAQDQPQASQDEAEREADNRRESDVVTAPEDQAIELGDQRETETNTDESTSQQQPAQVNSRKISDSDSEPRIGQLPMSLQGAYASFIGKDGLTLERYSVYAGLKRAGYIVQRAPTWHDTVIDEVNGNGSIDGRQHTQPHSNGQSPTTSQPLSFLASPASLINRLVSWLFRPRQGASCPSLGPLVAPGLYRNYADIFRALALIPYHDSSSVNNRYTTSNPSQPQPQPRPRPPFRVHFHVWKPNVSHSYRKTAPPPPDYRIAVIDARTTSLPTLTQIGDLLDSQPEDVLSKEKDRAGARLEARIKHGRRNVLLAVVDMGVTSYLRLSDACFGAEKLFEEKTNASGSKGKGKGNGRGRGGGGAGRGGKRLPGQTRGGG</sequence>
<dbReference type="GO" id="GO:0004519">
    <property type="term" value="F:endonuclease activity"/>
    <property type="evidence" value="ECO:0007669"/>
    <property type="project" value="UniProtKB-KW"/>
</dbReference>
<evidence type="ECO:0000259" key="4">
    <source>
        <dbReference type="Pfam" id="PF12928"/>
    </source>
</evidence>
<feature type="region of interest" description="Disordered" evidence="3">
    <location>
        <begin position="1"/>
        <end position="21"/>
    </location>
</feature>
<keyword evidence="5" id="KW-0255">Endonuclease</keyword>
<feature type="region of interest" description="Disordered" evidence="3">
    <location>
        <begin position="516"/>
        <end position="553"/>
    </location>
</feature>